<accession>A0A8J3GSM4</accession>
<reference evidence="2" key="2">
    <citation type="submission" date="2020-09" db="EMBL/GenBank/DDBJ databases">
        <authorList>
            <person name="Sun Q."/>
            <person name="Zhou Y."/>
        </authorList>
    </citation>
    <scope>NUCLEOTIDE SEQUENCE</scope>
    <source>
        <strain evidence="2">CGMCC 1.16548</strain>
    </source>
</reference>
<dbReference type="AlphaFoldDB" id="A0A8J3GSM4"/>
<reference evidence="2" key="1">
    <citation type="journal article" date="2014" name="Int. J. Syst. Evol. Microbiol.">
        <title>Complete genome sequence of Corynebacterium casei LMG S-19264T (=DSM 44701T), isolated from a smear-ripened cheese.</title>
        <authorList>
            <consortium name="US DOE Joint Genome Institute (JGI-PGF)"/>
            <person name="Walter F."/>
            <person name="Albersmeier A."/>
            <person name="Kalinowski J."/>
            <person name="Ruckert C."/>
        </authorList>
    </citation>
    <scope>NUCLEOTIDE SEQUENCE</scope>
    <source>
        <strain evidence="2">CGMCC 1.16548</strain>
    </source>
</reference>
<feature type="domain" description="Helicase XPB/Ssl2 N-terminal" evidence="1">
    <location>
        <begin position="351"/>
        <end position="474"/>
    </location>
</feature>
<name>A0A8J3GSM4_9MICO</name>
<organism evidence="2 3">
    <name type="scientific">Pseudolysinimonas yzui</name>
    <dbReference type="NCBI Taxonomy" id="2708254"/>
    <lineage>
        <taxon>Bacteria</taxon>
        <taxon>Bacillati</taxon>
        <taxon>Actinomycetota</taxon>
        <taxon>Actinomycetes</taxon>
        <taxon>Micrococcales</taxon>
        <taxon>Microbacteriaceae</taxon>
        <taxon>Pseudolysinimonas</taxon>
    </lineage>
</organism>
<dbReference type="RefSeq" id="WP_191283984.1">
    <property type="nucleotide sequence ID" value="NZ_BNAI01000007.1"/>
</dbReference>
<gene>
    <name evidence="2" type="ORF">GCM10011600_26210</name>
</gene>
<proteinExistence type="predicted"/>
<evidence type="ECO:0000259" key="1">
    <source>
        <dbReference type="Pfam" id="PF13625"/>
    </source>
</evidence>
<evidence type="ECO:0000313" key="3">
    <source>
        <dbReference type="Proteomes" id="UP000617531"/>
    </source>
</evidence>
<keyword evidence="3" id="KW-1185">Reference proteome</keyword>
<comment type="caution">
    <text evidence="2">The sequence shown here is derived from an EMBL/GenBank/DDBJ whole genome shotgun (WGS) entry which is preliminary data.</text>
</comment>
<evidence type="ECO:0000313" key="2">
    <source>
        <dbReference type="EMBL" id="GHF23807.1"/>
    </source>
</evidence>
<dbReference type="EMBL" id="BNAI01000007">
    <property type="protein sequence ID" value="GHF23807.1"/>
    <property type="molecule type" value="Genomic_DNA"/>
</dbReference>
<dbReference type="Proteomes" id="UP000617531">
    <property type="component" value="Unassembled WGS sequence"/>
</dbReference>
<dbReference type="InterPro" id="IPR032830">
    <property type="entry name" value="XPB/Ssl2_N"/>
</dbReference>
<dbReference type="Pfam" id="PF13625">
    <property type="entry name" value="Helicase_C_3"/>
    <property type="match status" value="1"/>
</dbReference>
<sequence length="618" mass="65538">MAASGSALALAARLRALDDDALARLVTQREVRDAGIRDFFDLAEALLDRTSVQSALERLDRGTLALLAVAGELAETSGAPTAEQLSARLELPIGDVRERIAIALEAGLLGTESGRYAPWDAVVEQLRAWPAFGLPASRDLESSSPPAVLEPVSETDVRFIDRGAGDRAFGTLGAVTETLLALRDAPARRLTRGGLALPDARRLAGIAGVEAGEVELLLDIAARAGLAVLSGAEWVPTQRLSAWLTGSRIDRWGELATGWLSRLPDDLRELLRSRAHAVWGDGLLDYLAWLYPAGGAWIRERAAAAAREAELLGITGAGAPSTAGTRLLLDGTAAAAEAMAASFPPEVDQVYLQHDLTVIAPGPLRVDLETRLRGMAEPEARGVASSFRITAVSLTRAFVAGETADSVRAFLTALSLTGIPQPLEYLIADTAARFGTLRVGRLEEATGAYVRSDDTGLLRQLAVDQALTPLGLETVGIHRLTTRFDVGLLYTALLDARYPVVAEDAEGEIVAMRAERRASSGGGAPTDDTAALLISRVRESAADAPEEADRAWLARQLELAIKGKVTVTVTVRLPDESLAEYVLEPAALAGGRLRARDRRADIERTLPLASIISVADAP</sequence>
<protein>
    <recommendedName>
        <fullName evidence="1">Helicase XPB/Ssl2 N-terminal domain-containing protein</fullName>
    </recommendedName>
</protein>